<proteinExistence type="predicted"/>
<evidence type="ECO:0000313" key="3">
    <source>
        <dbReference type="Proteomes" id="UP001597213"/>
    </source>
</evidence>
<sequence>MIILTRARAASADSLMLAATLAGAEIYTPDALVYQYEHGGAPGEQWFSDHFSLSVQDIAVVDDAAISPARPRGYALLSAEGDVYYLSRPDRVQEVIPGAGTTNPGSKFYGKVFKLRQIGQSLYVCGAGGQIYKRYGRDDWRLLTDAVLFDPDAQQRQDKIAAENGHPEPEFLSPEWQEWVTQRALNPASRNVFFNDIQGLSEDAIYICGETGPGTKPVLCYWDGQILQELKLPVAEAALTGICIENRDSVWICGREGVILHGSWARGFNPVNAPTRNNLFHGFTPYRGKLVMAASVRPGGLYELDPETGAFGRFRPALPPLTQPSAGSDAPNAGPFFAQAIGDVLWVVGLRDIFRFDGTEWQRIKHPDMA</sequence>
<organism evidence="2 3">
    <name type="scientific">Paracoccus pacificus</name>
    <dbReference type="NCBI Taxonomy" id="1463598"/>
    <lineage>
        <taxon>Bacteria</taxon>
        <taxon>Pseudomonadati</taxon>
        <taxon>Pseudomonadota</taxon>
        <taxon>Alphaproteobacteria</taxon>
        <taxon>Rhodobacterales</taxon>
        <taxon>Paracoccaceae</taxon>
        <taxon>Paracoccus</taxon>
    </lineage>
</organism>
<dbReference type="RefSeq" id="WP_379143156.1">
    <property type="nucleotide sequence ID" value="NZ_JBHUEN010000037.1"/>
</dbReference>
<dbReference type="EMBL" id="JBHUEN010000037">
    <property type="protein sequence ID" value="MFD1882496.1"/>
    <property type="molecule type" value="Genomic_DNA"/>
</dbReference>
<evidence type="ECO:0000256" key="1">
    <source>
        <dbReference type="SAM" id="SignalP"/>
    </source>
</evidence>
<keyword evidence="1" id="KW-0732">Signal</keyword>
<protein>
    <recommendedName>
        <fullName evidence="4">TIGR03032 family protein</fullName>
    </recommendedName>
</protein>
<evidence type="ECO:0008006" key="4">
    <source>
        <dbReference type="Google" id="ProtNLM"/>
    </source>
</evidence>
<keyword evidence="3" id="KW-1185">Reference proteome</keyword>
<feature type="signal peptide" evidence="1">
    <location>
        <begin position="1"/>
        <end position="24"/>
    </location>
</feature>
<gene>
    <name evidence="2" type="ORF">ACFSCT_12300</name>
</gene>
<evidence type="ECO:0000313" key="2">
    <source>
        <dbReference type="EMBL" id="MFD1882496.1"/>
    </source>
</evidence>
<feature type="chain" id="PRO_5045419117" description="TIGR03032 family protein" evidence="1">
    <location>
        <begin position="25"/>
        <end position="370"/>
    </location>
</feature>
<reference evidence="3" key="1">
    <citation type="journal article" date="2019" name="Int. J. Syst. Evol. Microbiol.">
        <title>The Global Catalogue of Microorganisms (GCM) 10K type strain sequencing project: providing services to taxonomists for standard genome sequencing and annotation.</title>
        <authorList>
            <consortium name="The Broad Institute Genomics Platform"/>
            <consortium name="The Broad Institute Genome Sequencing Center for Infectious Disease"/>
            <person name="Wu L."/>
            <person name="Ma J."/>
        </authorList>
    </citation>
    <scope>NUCLEOTIDE SEQUENCE [LARGE SCALE GENOMIC DNA]</scope>
    <source>
        <strain evidence="3">CCUG 56029</strain>
    </source>
</reference>
<name>A0ABW4R8Q9_9RHOB</name>
<accession>A0ABW4R8Q9</accession>
<comment type="caution">
    <text evidence="2">The sequence shown here is derived from an EMBL/GenBank/DDBJ whole genome shotgun (WGS) entry which is preliminary data.</text>
</comment>
<dbReference type="Proteomes" id="UP001597213">
    <property type="component" value="Unassembled WGS sequence"/>
</dbReference>